<evidence type="ECO:0000313" key="3">
    <source>
        <dbReference type="EMBL" id="QSB07190.1"/>
    </source>
</evidence>
<gene>
    <name evidence="3" type="ORF">JQS30_16940</name>
</gene>
<evidence type="ECO:0008006" key="5">
    <source>
        <dbReference type="Google" id="ProtNLM"/>
    </source>
</evidence>
<keyword evidence="2" id="KW-0732">Signal</keyword>
<evidence type="ECO:0000313" key="4">
    <source>
        <dbReference type="Proteomes" id="UP000662939"/>
    </source>
</evidence>
<evidence type="ECO:0000256" key="1">
    <source>
        <dbReference type="SAM" id="MobiDB-lite"/>
    </source>
</evidence>
<organism evidence="3 4">
    <name type="scientific">Natronoglycomyces albus</name>
    <dbReference type="NCBI Taxonomy" id="2811108"/>
    <lineage>
        <taxon>Bacteria</taxon>
        <taxon>Bacillati</taxon>
        <taxon>Actinomycetota</taxon>
        <taxon>Actinomycetes</taxon>
        <taxon>Glycomycetales</taxon>
        <taxon>Glycomycetaceae</taxon>
        <taxon>Natronoglycomyces</taxon>
    </lineage>
</organism>
<feature type="compositionally biased region" description="Basic and acidic residues" evidence="1">
    <location>
        <begin position="44"/>
        <end position="54"/>
    </location>
</feature>
<protein>
    <recommendedName>
        <fullName evidence="5">Lipoprotein</fullName>
    </recommendedName>
</protein>
<keyword evidence="3" id="KW-0614">Plasmid</keyword>
<evidence type="ECO:0000256" key="2">
    <source>
        <dbReference type="SAM" id="SignalP"/>
    </source>
</evidence>
<feature type="region of interest" description="Disordered" evidence="1">
    <location>
        <begin position="27"/>
        <end position="62"/>
    </location>
</feature>
<feature type="signal peptide" evidence="2">
    <location>
        <begin position="1"/>
        <end position="25"/>
    </location>
</feature>
<dbReference type="AlphaFoldDB" id="A0A895XYD0"/>
<accession>A0A895XYD0</accession>
<dbReference type="PROSITE" id="PS51257">
    <property type="entry name" value="PROKAR_LIPOPROTEIN"/>
    <property type="match status" value="1"/>
</dbReference>
<dbReference type="RefSeq" id="WP_213173185.1">
    <property type="nucleotide sequence ID" value="NZ_CP070498.1"/>
</dbReference>
<dbReference type="EMBL" id="CP070498">
    <property type="protein sequence ID" value="QSB07190.1"/>
    <property type="molecule type" value="Genomic_DNA"/>
</dbReference>
<geneLocation type="plasmid" evidence="3 4">
    <name>p1</name>
</geneLocation>
<name>A0A895XYD0_9ACTN</name>
<dbReference type="KEGG" id="nav:JQS30_16940"/>
<sequence length="171" mass="18284">MITVRSCFALLVVVVLSGCSSGSFDSDVREVPTASATSEGPSLHGDHDHDHSDPSTEEAPPIDEGAGVVEAFAAALGAGDRDAGSWHEDVSQWCTEYLADLYSHTDPALIPFDSVEGDAKLTDPPAGQEAGEARQWWSVATNEKLLVVELVAVDGRWLVHGTNLGDWRFHD</sequence>
<reference evidence="3" key="1">
    <citation type="submission" date="2021-02" db="EMBL/GenBank/DDBJ databases">
        <title>Natronoglycomyces albus gen. nov., sp. nov, a haloalkaliphilic actinobacterium from a soda solonchak soil.</title>
        <authorList>
            <person name="Sorokin D.Y."/>
            <person name="Khijniak T.V."/>
            <person name="Zakharycheva A.P."/>
            <person name="Boueva O.V."/>
            <person name="Ariskina E.V."/>
            <person name="Hahnke R.L."/>
            <person name="Bunk B."/>
            <person name="Sproer C."/>
            <person name="Schumann P."/>
            <person name="Evtushenko L.I."/>
            <person name="Kublanov I.V."/>
        </authorList>
    </citation>
    <scope>NUCLEOTIDE SEQUENCE</scope>
    <source>
        <strain evidence="3">DSM 106290</strain>
        <plasmid evidence="3">p1</plasmid>
    </source>
</reference>
<keyword evidence="4" id="KW-1185">Reference proteome</keyword>
<feature type="chain" id="PRO_5034289079" description="Lipoprotein" evidence="2">
    <location>
        <begin position="26"/>
        <end position="171"/>
    </location>
</feature>
<dbReference type="Proteomes" id="UP000662939">
    <property type="component" value="Plasmid p1"/>
</dbReference>
<proteinExistence type="predicted"/>